<dbReference type="PANTHER" id="PTHR31001">
    <property type="entry name" value="UNCHARACTERIZED TRANSCRIPTIONAL REGULATORY PROTEIN"/>
    <property type="match status" value="1"/>
</dbReference>
<dbReference type="Proteomes" id="UP000295604">
    <property type="component" value="Unassembled WGS sequence"/>
</dbReference>
<dbReference type="PANTHER" id="PTHR31001:SF74">
    <property type="entry name" value="ZN(II)2CYS6 TRANSCRIPTION FACTOR (EUROFUNG)"/>
    <property type="match status" value="1"/>
</dbReference>
<evidence type="ECO:0000256" key="3">
    <source>
        <dbReference type="ARBA" id="ARBA00023242"/>
    </source>
</evidence>
<keyword evidence="7" id="KW-1185">Reference proteome</keyword>
<gene>
    <name evidence="6" type="primary">fsa6-1</name>
    <name evidence="6" type="ORF">C8034_v007616</name>
</gene>
<feature type="region of interest" description="Disordered" evidence="4">
    <location>
        <begin position="349"/>
        <end position="402"/>
    </location>
</feature>
<dbReference type="CDD" id="cd12148">
    <property type="entry name" value="fungal_TF_MHR"/>
    <property type="match status" value="1"/>
</dbReference>
<evidence type="ECO:0000256" key="4">
    <source>
        <dbReference type="SAM" id="MobiDB-lite"/>
    </source>
</evidence>
<feature type="compositionally biased region" description="Low complexity" evidence="4">
    <location>
        <begin position="351"/>
        <end position="363"/>
    </location>
</feature>
<feature type="compositionally biased region" description="Basic and acidic residues" evidence="4">
    <location>
        <begin position="648"/>
        <end position="663"/>
    </location>
</feature>
<sequence length="974" mass="106820">MSSAQNVGDVFQAFLDQVNRKRWDEARKYVQPTLTYNDDEASGDVFIGTLSADLERQNVGRVALDALTVDHAGPKLAARSIAYTETPEGTKIASWSLVIVFFADNRISRFYQIFHRDLPGLPPTPLENPPPNQKSETPLSAEEMETTYLDYITSYNRGGHRSAIERSWAEEVTMNGFKSPTAATPDIISQFLLPVIAGLDYGVEESVVDVERQQICYLRPDKIAVRLSLRGVAKNPNLQKKGAEGEEVTHYEHALYTFLEGKISGGWAVQEFDMSPPPRLKCDRQRPCENCERRGRGRECAYANSGPVSAGVAQHAAAAAAPRPRINLQARLSQLEVLVVSLMDDAAASRGGSLPSDPLGGSSANVNVGSAGSETVKGRSLPDGLDEAPDSSGGGSIRVSSSESRYVGSGHWASILDGIAELKEHLEAEEEQISGATSGSILLPEDGSEMPLLYNIRAVSREEILESVPDRGTLDRYVHCYFQKLEMPVAAVHTGKFMREYENFWQSPSETPIMWLGLLYSIMCLAVISSEFSGTVVAEDVADALVDRYREKTAQCLIMGRYANGGPYTWETVYQYVVIELSSRPDVTQTVGILHGVSMNLLMQMGYHRDPSHFPGISAFDGELRRRSWVKSIEGDLQMSIQTGMPRRLTDGHWDTKEPRNLYDDDFDENTGQLPPGRPETEVTPVLQLIARRRMVVAVGAAVDLSTSVRPHAYAQVLAMDRRLKDAEESLPPPAKMKPLAASLTDLPQLIMNRLYLALMFRVGEVMIHRRYLQHAEHDDGGAFAYSRRACLDACLSIAQTQQTLHRETAVGGMLHSVGLKLLTLGNYAFLTACITLCLVAHRGLRAPGNEHALARGEDVKSALAGSLGCWRRHRSSSREARVAAESVRLVLEKNGWLEEALPAGSAASQGDVFGFGGLEPFYVPGEDEFGDFPPGMFGPDMDVDVLPWFVDIEGGLSLDDGSPSIRDSTTLPG</sequence>
<evidence type="ECO:0000313" key="7">
    <source>
        <dbReference type="Proteomes" id="UP000295604"/>
    </source>
</evidence>
<comment type="caution">
    <text evidence="6">The sequence shown here is derived from an EMBL/GenBank/DDBJ whole genome shotgun (WGS) entry which is preliminary data.</text>
</comment>
<dbReference type="InterPro" id="IPR036864">
    <property type="entry name" value="Zn2-C6_fun-type_DNA-bd_sf"/>
</dbReference>
<dbReference type="InterPro" id="IPR001138">
    <property type="entry name" value="Zn2Cys6_DnaBD"/>
</dbReference>
<evidence type="ECO:0000313" key="6">
    <source>
        <dbReference type="EMBL" id="TEA21503.1"/>
    </source>
</evidence>
<accession>A0A4R8TS90</accession>
<keyword evidence="2" id="KW-0479">Metal-binding</keyword>
<dbReference type="Pfam" id="PF04082">
    <property type="entry name" value="Fungal_trans"/>
    <property type="match status" value="1"/>
</dbReference>
<feature type="compositionally biased region" description="Polar residues" evidence="4">
    <location>
        <begin position="364"/>
        <end position="373"/>
    </location>
</feature>
<dbReference type="Gene3D" id="3.10.450.50">
    <property type="match status" value="1"/>
</dbReference>
<name>A0A4R8TS90_9PEZI</name>
<dbReference type="CDD" id="cd00067">
    <property type="entry name" value="GAL4"/>
    <property type="match status" value="1"/>
</dbReference>
<dbReference type="InterPro" id="IPR050613">
    <property type="entry name" value="Sec_Metabolite_Reg"/>
</dbReference>
<organism evidence="6 7">
    <name type="scientific">Colletotrichum sidae</name>
    <dbReference type="NCBI Taxonomy" id="1347389"/>
    <lineage>
        <taxon>Eukaryota</taxon>
        <taxon>Fungi</taxon>
        <taxon>Dikarya</taxon>
        <taxon>Ascomycota</taxon>
        <taxon>Pezizomycotina</taxon>
        <taxon>Sordariomycetes</taxon>
        <taxon>Hypocreomycetidae</taxon>
        <taxon>Glomerellales</taxon>
        <taxon>Glomerellaceae</taxon>
        <taxon>Colletotrichum</taxon>
        <taxon>Colletotrichum orbiculare species complex</taxon>
    </lineage>
</organism>
<dbReference type="AlphaFoldDB" id="A0A4R8TS90"/>
<dbReference type="Gene3D" id="4.10.240.10">
    <property type="entry name" value="Zn(2)-C6 fungal-type DNA-binding domain"/>
    <property type="match status" value="1"/>
</dbReference>
<dbReference type="GO" id="GO:0008270">
    <property type="term" value="F:zinc ion binding"/>
    <property type="evidence" value="ECO:0007669"/>
    <property type="project" value="InterPro"/>
</dbReference>
<evidence type="ECO:0000259" key="5">
    <source>
        <dbReference type="Pfam" id="PF04082"/>
    </source>
</evidence>
<dbReference type="InterPro" id="IPR007219">
    <property type="entry name" value="XnlR_reg_dom"/>
</dbReference>
<evidence type="ECO:0000256" key="1">
    <source>
        <dbReference type="ARBA" id="ARBA00004123"/>
    </source>
</evidence>
<reference evidence="6 7" key="1">
    <citation type="submission" date="2018-11" db="EMBL/GenBank/DDBJ databases">
        <title>Genome sequence and assembly of Colletotrichum sidae.</title>
        <authorList>
            <person name="Gan P."/>
            <person name="Shirasu K."/>
        </authorList>
    </citation>
    <scope>NUCLEOTIDE SEQUENCE [LARGE SCALE GENOMIC DNA]</scope>
    <source>
        <strain evidence="6 7">CBS 518.97</strain>
    </source>
</reference>
<feature type="domain" description="Xylanolytic transcriptional activator regulatory" evidence="5">
    <location>
        <begin position="480"/>
        <end position="663"/>
    </location>
</feature>
<keyword evidence="3" id="KW-0539">Nucleus</keyword>
<dbReference type="GO" id="GO:0005634">
    <property type="term" value="C:nucleus"/>
    <property type="evidence" value="ECO:0007669"/>
    <property type="project" value="UniProtKB-SubCell"/>
</dbReference>
<proteinExistence type="predicted"/>
<protein>
    <submittedName>
        <fullName evidence="6">Fusarisetin A cluster transcription factor fsa6</fullName>
    </submittedName>
</protein>
<dbReference type="EMBL" id="QAPF01000017">
    <property type="protein sequence ID" value="TEA21503.1"/>
    <property type="molecule type" value="Genomic_DNA"/>
</dbReference>
<dbReference type="GO" id="GO:0000981">
    <property type="term" value="F:DNA-binding transcription factor activity, RNA polymerase II-specific"/>
    <property type="evidence" value="ECO:0007669"/>
    <property type="project" value="InterPro"/>
</dbReference>
<feature type="region of interest" description="Disordered" evidence="4">
    <location>
        <begin position="647"/>
        <end position="680"/>
    </location>
</feature>
<evidence type="ECO:0000256" key="2">
    <source>
        <dbReference type="ARBA" id="ARBA00022723"/>
    </source>
</evidence>
<comment type="subcellular location">
    <subcellularLocation>
        <location evidence="1">Nucleus</location>
    </subcellularLocation>
</comment>